<reference evidence="5" key="1">
    <citation type="submission" date="2024-07" db="EMBL/GenBank/DDBJ databases">
        <title>Two chromosome-level genome assemblies of Korean endemic species Abeliophyllum distichum and Forsythia ovata (Oleaceae).</title>
        <authorList>
            <person name="Jang H."/>
        </authorList>
    </citation>
    <scope>NUCLEOTIDE SEQUENCE [LARGE SCALE GENOMIC DNA]</scope>
</reference>
<organism evidence="4 5">
    <name type="scientific">Forsythia ovata</name>
    <dbReference type="NCBI Taxonomy" id="205694"/>
    <lineage>
        <taxon>Eukaryota</taxon>
        <taxon>Viridiplantae</taxon>
        <taxon>Streptophyta</taxon>
        <taxon>Embryophyta</taxon>
        <taxon>Tracheophyta</taxon>
        <taxon>Spermatophyta</taxon>
        <taxon>Magnoliopsida</taxon>
        <taxon>eudicotyledons</taxon>
        <taxon>Gunneridae</taxon>
        <taxon>Pentapetalae</taxon>
        <taxon>asterids</taxon>
        <taxon>lamiids</taxon>
        <taxon>Lamiales</taxon>
        <taxon>Oleaceae</taxon>
        <taxon>Forsythieae</taxon>
        <taxon>Forsythia</taxon>
    </lineage>
</organism>
<keyword evidence="5" id="KW-1185">Reference proteome</keyword>
<dbReference type="PANTHER" id="PTHR42647:SF55">
    <property type="entry name" value="BOI-RELATED E3 UBIQUITIN-PROTEIN LIGASE 1"/>
    <property type="match status" value="1"/>
</dbReference>
<dbReference type="PANTHER" id="PTHR42647">
    <property type="entry name" value="SBP (S-RIBONUCLEASE BINDING PROTEIN) FAMILY PROTEIN"/>
    <property type="match status" value="1"/>
</dbReference>
<sequence length="164" mass="18365">MVVGAIREGVMKKLNEKDEQIQRIDKLNSLLQQRLKSLFVENQLYRNMALANEAMANSLRNNLEQLLVANVNNKHHSAGTGPRAVAEDTESCCDSNGNYERDRRTAEKEERMCKRCGEKESCVLLLPCRHLCLCAVCGRGSDQLKACQVCNTHTSATLHVNMSS</sequence>
<evidence type="ECO:0000256" key="3">
    <source>
        <dbReference type="ARBA" id="ARBA00022833"/>
    </source>
</evidence>
<dbReference type="GO" id="GO:0008270">
    <property type="term" value="F:zinc ion binding"/>
    <property type="evidence" value="ECO:0007669"/>
    <property type="project" value="UniProtKB-KW"/>
</dbReference>
<dbReference type="InterPro" id="IPR013083">
    <property type="entry name" value="Znf_RING/FYVE/PHD"/>
</dbReference>
<comment type="caution">
    <text evidence="4">The sequence shown here is derived from an EMBL/GenBank/DDBJ whole genome shotgun (WGS) entry which is preliminary data.</text>
</comment>
<accession>A0ABD1R7G1</accession>
<evidence type="ECO:0000256" key="1">
    <source>
        <dbReference type="ARBA" id="ARBA00022723"/>
    </source>
</evidence>
<proteinExistence type="predicted"/>
<dbReference type="EMBL" id="JBFOLJ010000013">
    <property type="protein sequence ID" value="KAL2484367.1"/>
    <property type="molecule type" value="Genomic_DNA"/>
</dbReference>
<keyword evidence="2" id="KW-0863">Zinc-finger</keyword>
<dbReference type="AlphaFoldDB" id="A0ABD1R7G1"/>
<dbReference type="PIRSF" id="PIRSF036836">
    <property type="entry name" value="RNase_bind_SBP1"/>
    <property type="match status" value="1"/>
</dbReference>
<gene>
    <name evidence="4" type="ORF">Fot_45811</name>
</gene>
<keyword evidence="3" id="KW-0862">Zinc</keyword>
<dbReference type="Proteomes" id="UP001604277">
    <property type="component" value="Unassembled WGS sequence"/>
</dbReference>
<evidence type="ECO:0000313" key="4">
    <source>
        <dbReference type="EMBL" id="KAL2484367.1"/>
    </source>
</evidence>
<protein>
    <submittedName>
        <fullName evidence="4">BOI-related E3 ubiquitin-protein ligase</fullName>
    </submittedName>
</protein>
<dbReference type="Gene3D" id="3.30.40.10">
    <property type="entry name" value="Zinc/RING finger domain, C3HC4 (zinc finger)"/>
    <property type="match status" value="1"/>
</dbReference>
<dbReference type="Pfam" id="PF13920">
    <property type="entry name" value="zf-C3HC4_3"/>
    <property type="match status" value="1"/>
</dbReference>
<name>A0ABD1R7G1_9LAMI</name>
<evidence type="ECO:0000256" key="2">
    <source>
        <dbReference type="ARBA" id="ARBA00022771"/>
    </source>
</evidence>
<keyword evidence="1" id="KW-0479">Metal-binding</keyword>
<evidence type="ECO:0000313" key="5">
    <source>
        <dbReference type="Proteomes" id="UP001604277"/>
    </source>
</evidence>
<dbReference type="CDD" id="cd16649">
    <property type="entry name" value="mRING-HC-C3HC5_CGRF1-like"/>
    <property type="match status" value="1"/>
</dbReference>